<gene>
    <name evidence="2" type="ORF">EU557_02755</name>
</gene>
<dbReference type="Proteomes" id="UP000298284">
    <property type="component" value="Unassembled WGS sequence"/>
</dbReference>
<reference evidence="2 3" key="1">
    <citation type="submission" date="2019-04" db="EMBL/GenBank/DDBJ databases">
        <authorList>
            <person name="Feng G."/>
            <person name="Zhang J."/>
            <person name="Zhu H."/>
        </authorList>
    </citation>
    <scope>NUCLEOTIDE SEQUENCE [LARGE SCALE GENOMIC DNA]</scope>
    <source>
        <strain evidence="2 3">JCM 19491</strain>
    </source>
</reference>
<evidence type="ECO:0000256" key="1">
    <source>
        <dbReference type="SAM" id="Phobius"/>
    </source>
</evidence>
<accession>A0A4Z0MTI0</accession>
<dbReference type="EMBL" id="SRKZ01000001">
    <property type="protein sequence ID" value="TGD82720.1"/>
    <property type="molecule type" value="Genomic_DNA"/>
</dbReference>
<keyword evidence="3" id="KW-1185">Reference proteome</keyword>
<evidence type="ECO:0000313" key="3">
    <source>
        <dbReference type="Proteomes" id="UP000298284"/>
    </source>
</evidence>
<name>A0A4Z0MTI0_9BACT</name>
<keyword evidence="1" id="KW-1133">Transmembrane helix</keyword>
<dbReference type="OrthoDB" id="886620at2"/>
<comment type="caution">
    <text evidence="2">The sequence shown here is derived from an EMBL/GenBank/DDBJ whole genome shotgun (WGS) entry which is preliminary data.</text>
</comment>
<proteinExistence type="predicted"/>
<keyword evidence="1" id="KW-0812">Transmembrane</keyword>
<feature type="transmembrane region" description="Helical" evidence="1">
    <location>
        <begin position="7"/>
        <end position="26"/>
    </location>
</feature>
<dbReference type="AlphaFoldDB" id="A0A4Z0MTI0"/>
<feature type="transmembrane region" description="Helical" evidence="1">
    <location>
        <begin position="32"/>
        <end position="54"/>
    </location>
</feature>
<sequence>MASITYRTLFIVLLAGMGIVLLAGILKSNHMAGADIVVILGLAIQAVAGIMMVWKFASRLDKSE</sequence>
<evidence type="ECO:0000313" key="2">
    <source>
        <dbReference type="EMBL" id="TGD82720.1"/>
    </source>
</evidence>
<protein>
    <recommendedName>
        <fullName evidence="4">Gliding motility protein GldL</fullName>
    </recommendedName>
</protein>
<organism evidence="2 3">
    <name type="scientific">Hymenobacter wooponensis</name>
    <dbReference type="NCBI Taxonomy" id="1525360"/>
    <lineage>
        <taxon>Bacteria</taxon>
        <taxon>Pseudomonadati</taxon>
        <taxon>Bacteroidota</taxon>
        <taxon>Cytophagia</taxon>
        <taxon>Cytophagales</taxon>
        <taxon>Hymenobacteraceae</taxon>
        <taxon>Hymenobacter</taxon>
    </lineage>
</organism>
<dbReference type="RefSeq" id="WP_135528878.1">
    <property type="nucleotide sequence ID" value="NZ_SRKZ01000001.1"/>
</dbReference>
<evidence type="ECO:0008006" key="4">
    <source>
        <dbReference type="Google" id="ProtNLM"/>
    </source>
</evidence>
<keyword evidence="1" id="KW-0472">Membrane</keyword>